<dbReference type="InterPro" id="IPR036388">
    <property type="entry name" value="WH-like_DNA-bd_sf"/>
</dbReference>
<proteinExistence type="predicted"/>
<dbReference type="Gene3D" id="3.90.79.10">
    <property type="entry name" value="Nucleoside Triphosphate Pyrophosphohydrolase"/>
    <property type="match status" value="1"/>
</dbReference>
<dbReference type="Pfam" id="PF21906">
    <property type="entry name" value="WHD_NrtR"/>
    <property type="match status" value="1"/>
</dbReference>
<comment type="caution">
    <text evidence="2">The sequence shown here is derived from an EMBL/GenBank/DDBJ whole genome shotgun (WGS) entry which is preliminary data.</text>
</comment>
<keyword evidence="3" id="KW-1185">Reference proteome</keyword>
<dbReference type="InterPro" id="IPR015797">
    <property type="entry name" value="NUDIX_hydrolase-like_dom_sf"/>
</dbReference>
<feature type="domain" description="Nudix hydrolase" evidence="1">
    <location>
        <begin position="11"/>
        <end position="146"/>
    </location>
</feature>
<dbReference type="Proteomes" id="UP001596253">
    <property type="component" value="Unassembled WGS sequence"/>
</dbReference>
<dbReference type="Pfam" id="PF00293">
    <property type="entry name" value="NUDIX"/>
    <property type="match status" value="1"/>
</dbReference>
<organism evidence="2 3">
    <name type="scientific">Lactiplantibacillus dongliensis</name>
    <dbReference type="NCBI Taxonomy" id="2559919"/>
    <lineage>
        <taxon>Bacteria</taxon>
        <taxon>Bacillati</taxon>
        <taxon>Bacillota</taxon>
        <taxon>Bacilli</taxon>
        <taxon>Lactobacillales</taxon>
        <taxon>Lactobacillaceae</taxon>
        <taxon>Lactiplantibacillus</taxon>
    </lineage>
</organism>
<dbReference type="InterPro" id="IPR036390">
    <property type="entry name" value="WH_DNA-bd_sf"/>
</dbReference>
<reference evidence="3" key="1">
    <citation type="journal article" date="2019" name="Int. J. Syst. Evol. Microbiol.">
        <title>The Global Catalogue of Microorganisms (GCM) 10K type strain sequencing project: providing services to taxonomists for standard genome sequencing and annotation.</title>
        <authorList>
            <consortium name="The Broad Institute Genomics Platform"/>
            <consortium name="The Broad Institute Genome Sequencing Center for Infectious Disease"/>
            <person name="Wu L."/>
            <person name="Ma J."/>
        </authorList>
    </citation>
    <scope>NUCLEOTIDE SEQUENCE [LARGE SCALE GENOMIC DNA]</scope>
    <source>
        <strain evidence="3">CCM 8932</strain>
    </source>
</reference>
<evidence type="ECO:0000259" key="1">
    <source>
        <dbReference type="PROSITE" id="PS51462"/>
    </source>
</evidence>
<dbReference type="PROSITE" id="PS51462">
    <property type="entry name" value="NUDIX"/>
    <property type="match status" value="1"/>
</dbReference>
<evidence type="ECO:0000313" key="2">
    <source>
        <dbReference type="EMBL" id="MFC6165312.1"/>
    </source>
</evidence>
<sequence>MTTAPVVNRPLISITNIIWSFDQATQQLQLLLLQRSEAPFQSTWGLPTTYLRADESADDASLRLVREKLGVTLPKVHTEQLGTFSDPHRGPGERELALAYMVYLPVKPTLVPGYGAKAVQWFAVTPTKAAYQLAAGKLVFPTLPATVSAKKYYQDQTPYVTTSGLTADHTLILRTAFTRLRNRLDYAPTILLVLGTGFTLKQARELYATLLRKPSRLIDNSNFRKTHGHLFTETGLAHKSGSGRPAKVYQLKTVG</sequence>
<accession>A0ABW1RAX4</accession>
<protein>
    <submittedName>
        <fullName evidence="2">NUDIX domain-containing protein</fullName>
    </submittedName>
</protein>
<dbReference type="SUPFAM" id="SSF46785">
    <property type="entry name" value="Winged helix' DNA-binding domain"/>
    <property type="match status" value="1"/>
</dbReference>
<name>A0ABW1RAX4_9LACO</name>
<evidence type="ECO:0000313" key="3">
    <source>
        <dbReference type="Proteomes" id="UP001596253"/>
    </source>
</evidence>
<dbReference type="SUPFAM" id="SSF55811">
    <property type="entry name" value="Nudix"/>
    <property type="match status" value="1"/>
</dbReference>
<dbReference type="EMBL" id="JBHSSD010000047">
    <property type="protein sequence ID" value="MFC6165312.1"/>
    <property type="molecule type" value="Genomic_DNA"/>
</dbReference>
<dbReference type="PANTHER" id="PTHR43736">
    <property type="entry name" value="ADP-RIBOSE PYROPHOSPHATASE"/>
    <property type="match status" value="1"/>
</dbReference>
<gene>
    <name evidence="2" type="ORF">ACFP3T_11570</name>
</gene>
<dbReference type="InterPro" id="IPR000086">
    <property type="entry name" value="NUDIX_hydrolase_dom"/>
</dbReference>
<dbReference type="CDD" id="cd18873">
    <property type="entry name" value="NUDIX_NadM_like"/>
    <property type="match status" value="1"/>
</dbReference>
<dbReference type="InterPro" id="IPR054105">
    <property type="entry name" value="WHD_NrtR"/>
</dbReference>
<dbReference type="Gene3D" id="1.10.10.10">
    <property type="entry name" value="Winged helix-like DNA-binding domain superfamily/Winged helix DNA-binding domain"/>
    <property type="match status" value="1"/>
</dbReference>
<dbReference type="PANTHER" id="PTHR43736:SF4">
    <property type="entry name" value="SLR1690 PROTEIN"/>
    <property type="match status" value="1"/>
</dbReference>
<dbReference type="RefSeq" id="WP_137640595.1">
    <property type="nucleotide sequence ID" value="NZ_BJDK01000023.1"/>
</dbReference>